<evidence type="ECO:0000313" key="3">
    <source>
        <dbReference type="EMBL" id="HEC78107.1"/>
    </source>
</evidence>
<dbReference type="PANTHER" id="PTHR43377">
    <property type="entry name" value="BILIVERDIN REDUCTASE A"/>
    <property type="match status" value="1"/>
</dbReference>
<dbReference type="Pfam" id="PF01408">
    <property type="entry name" value="GFO_IDH_MocA"/>
    <property type="match status" value="1"/>
</dbReference>
<accession>A0A9C9ELZ3</accession>
<name>A0A9C9ELZ3_UNCW3</name>
<dbReference type="Gene3D" id="3.30.360.10">
    <property type="entry name" value="Dihydrodipicolinate Reductase, domain 2"/>
    <property type="match status" value="1"/>
</dbReference>
<feature type="domain" description="Gfo/Idh/MocA-like oxidoreductase N-terminal" evidence="1">
    <location>
        <begin position="6"/>
        <end position="123"/>
    </location>
</feature>
<dbReference type="Proteomes" id="UP000885826">
    <property type="component" value="Unassembled WGS sequence"/>
</dbReference>
<dbReference type="AlphaFoldDB" id="A0A9C9ELZ3"/>
<dbReference type="InterPro" id="IPR004104">
    <property type="entry name" value="Gfo/Idh/MocA-like_OxRdtase_C"/>
</dbReference>
<evidence type="ECO:0000313" key="4">
    <source>
        <dbReference type="Proteomes" id="UP000885826"/>
    </source>
</evidence>
<dbReference type="SUPFAM" id="SSF55347">
    <property type="entry name" value="Glyceraldehyde-3-phosphate dehydrogenase-like, C-terminal domain"/>
    <property type="match status" value="1"/>
</dbReference>
<dbReference type="Gene3D" id="3.40.50.720">
    <property type="entry name" value="NAD(P)-binding Rossmann-like Domain"/>
    <property type="match status" value="1"/>
</dbReference>
<evidence type="ECO:0000259" key="1">
    <source>
        <dbReference type="Pfam" id="PF01408"/>
    </source>
</evidence>
<dbReference type="PANTHER" id="PTHR43377:SF1">
    <property type="entry name" value="BILIVERDIN REDUCTASE A"/>
    <property type="match status" value="1"/>
</dbReference>
<organism evidence="3 4">
    <name type="scientific">candidate division WOR-3 bacterium</name>
    <dbReference type="NCBI Taxonomy" id="2052148"/>
    <lineage>
        <taxon>Bacteria</taxon>
        <taxon>Bacteria division WOR-3</taxon>
    </lineage>
</organism>
<sequence>MEKKKINLGIVGCGVHSQIAHIPFFKKNPQCELTAICDSDVRKIDHLSSKYNIPHRYQDFQEIVQDEEIDALIIATPNYLHAAMTISALKYGKDVLCESPMSINLKEAEEMIDTAEKTGKKLVPAMNNRLRPDVQIIKKFIKEGELGDIYYVKAGWLIGSSEWVLKPWRLEQLKSGGGVFLSLGNTLLDIALYLLKDKTVSTIFASMHKKESEAEVEDTAMCIINFKDDTLLTIEVGWSLIFEQDFLYCNIFGKKGAALLNPLRIQKELHNELFNVTPSVAHKNPYQDSYEKQAQKFLDFLTGSGKPPITCEDGLTIAKIIEAFYRSAKEKKLIEIK</sequence>
<reference evidence="3" key="1">
    <citation type="journal article" date="2020" name="mSystems">
        <title>Genome- and Community-Level Interaction Insights into Carbon Utilization and Element Cycling Functions of Hydrothermarchaeota in Hydrothermal Sediment.</title>
        <authorList>
            <person name="Zhou Z."/>
            <person name="Liu Y."/>
            <person name="Xu W."/>
            <person name="Pan J."/>
            <person name="Luo Z.H."/>
            <person name="Li M."/>
        </authorList>
    </citation>
    <scope>NUCLEOTIDE SEQUENCE</scope>
    <source>
        <strain evidence="3">HyVt-388</strain>
    </source>
</reference>
<proteinExistence type="predicted"/>
<dbReference type="InterPro" id="IPR036291">
    <property type="entry name" value="NAD(P)-bd_dom_sf"/>
</dbReference>
<evidence type="ECO:0000259" key="2">
    <source>
        <dbReference type="Pfam" id="PF02894"/>
    </source>
</evidence>
<dbReference type="EMBL" id="DRIG01000032">
    <property type="protein sequence ID" value="HEC78107.1"/>
    <property type="molecule type" value="Genomic_DNA"/>
</dbReference>
<dbReference type="Pfam" id="PF02894">
    <property type="entry name" value="GFO_IDH_MocA_C"/>
    <property type="match status" value="1"/>
</dbReference>
<dbReference type="InterPro" id="IPR051450">
    <property type="entry name" value="Gfo/Idh/MocA_Oxidoreductases"/>
</dbReference>
<comment type="caution">
    <text evidence="3">The sequence shown here is derived from an EMBL/GenBank/DDBJ whole genome shotgun (WGS) entry which is preliminary data.</text>
</comment>
<dbReference type="InterPro" id="IPR000683">
    <property type="entry name" value="Gfo/Idh/MocA-like_OxRdtase_N"/>
</dbReference>
<dbReference type="GO" id="GO:0000166">
    <property type="term" value="F:nucleotide binding"/>
    <property type="evidence" value="ECO:0007669"/>
    <property type="project" value="InterPro"/>
</dbReference>
<gene>
    <name evidence="3" type="ORF">ENI34_03070</name>
</gene>
<feature type="domain" description="Gfo/Idh/MocA-like oxidoreductase C-terminal" evidence="2">
    <location>
        <begin position="138"/>
        <end position="335"/>
    </location>
</feature>
<dbReference type="SUPFAM" id="SSF51735">
    <property type="entry name" value="NAD(P)-binding Rossmann-fold domains"/>
    <property type="match status" value="1"/>
</dbReference>
<protein>
    <submittedName>
        <fullName evidence="3">Gfo/Idh/MocA family oxidoreductase</fullName>
    </submittedName>
</protein>